<feature type="compositionally biased region" description="Polar residues" evidence="1">
    <location>
        <begin position="510"/>
        <end position="533"/>
    </location>
</feature>
<dbReference type="InParanoid" id="A0A1X7VPM8"/>
<dbReference type="GO" id="GO:0000922">
    <property type="term" value="C:spindle pole"/>
    <property type="evidence" value="ECO:0007669"/>
    <property type="project" value="TreeGrafter"/>
</dbReference>
<evidence type="ECO:0000313" key="3">
    <source>
        <dbReference type="Proteomes" id="UP000007879"/>
    </source>
</evidence>
<dbReference type="SUPFAM" id="SSF50978">
    <property type="entry name" value="WD40 repeat-like"/>
    <property type="match status" value="1"/>
</dbReference>
<organism evidence="2">
    <name type="scientific">Amphimedon queenslandica</name>
    <name type="common">Sponge</name>
    <dbReference type="NCBI Taxonomy" id="400682"/>
    <lineage>
        <taxon>Eukaryota</taxon>
        <taxon>Metazoa</taxon>
        <taxon>Porifera</taxon>
        <taxon>Demospongiae</taxon>
        <taxon>Heteroscleromorpha</taxon>
        <taxon>Haplosclerida</taxon>
        <taxon>Niphatidae</taxon>
        <taxon>Amphimedon</taxon>
    </lineage>
</organism>
<feature type="region of interest" description="Disordered" evidence="1">
    <location>
        <begin position="1"/>
        <end position="20"/>
    </location>
</feature>
<dbReference type="GO" id="GO:0043015">
    <property type="term" value="F:gamma-tubulin binding"/>
    <property type="evidence" value="ECO:0007669"/>
    <property type="project" value="TreeGrafter"/>
</dbReference>
<proteinExistence type="predicted"/>
<feature type="region of interest" description="Disordered" evidence="1">
    <location>
        <begin position="168"/>
        <end position="187"/>
    </location>
</feature>
<dbReference type="GO" id="GO:0005814">
    <property type="term" value="C:centriole"/>
    <property type="evidence" value="ECO:0007669"/>
    <property type="project" value="TreeGrafter"/>
</dbReference>
<evidence type="ECO:0000313" key="2">
    <source>
        <dbReference type="EnsemblMetazoa" id="Aqu2.1.42037_001"/>
    </source>
</evidence>
<dbReference type="InterPro" id="IPR015943">
    <property type="entry name" value="WD40/YVTN_repeat-like_dom_sf"/>
</dbReference>
<dbReference type="EnsemblMetazoa" id="Aqu2.1.42037_001">
    <property type="protein sequence ID" value="Aqu2.1.42037_001"/>
    <property type="gene ID" value="Aqu2.1.42037"/>
</dbReference>
<reference evidence="3" key="1">
    <citation type="journal article" date="2010" name="Nature">
        <title>The Amphimedon queenslandica genome and the evolution of animal complexity.</title>
        <authorList>
            <person name="Srivastava M."/>
            <person name="Simakov O."/>
            <person name="Chapman J."/>
            <person name="Fahey B."/>
            <person name="Gauthier M.E."/>
            <person name="Mitros T."/>
            <person name="Richards G.S."/>
            <person name="Conaco C."/>
            <person name="Dacre M."/>
            <person name="Hellsten U."/>
            <person name="Larroux C."/>
            <person name="Putnam N.H."/>
            <person name="Stanke M."/>
            <person name="Adamska M."/>
            <person name="Darling A."/>
            <person name="Degnan S.M."/>
            <person name="Oakley T.H."/>
            <person name="Plachetzki D.C."/>
            <person name="Zhai Y."/>
            <person name="Adamski M."/>
            <person name="Calcino A."/>
            <person name="Cummins S.F."/>
            <person name="Goodstein D.M."/>
            <person name="Harris C."/>
            <person name="Jackson D.J."/>
            <person name="Leys S.P."/>
            <person name="Shu S."/>
            <person name="Woodcroft B.J."/>
            <person name="Vervoort M."/>
            <person name="Kosik K.S."/>
            <person name="Manning G."/>
            <person name="Degnan B.M."/>
            <person name="Rokhsar D.S."/>
        </authorList>
    </citation>
    <scope>NUCLEOTIDE SEQUENCE [LARGE SCALE GENOMIC DNA]</scope>
</reference>
<dbReference type="Gene3D" id="2.130.10.10">
    <property type="entry name" value="YVTN repeat-like/Quinoprotein amine dehydrogenase"/>
    <property type="match status" value="2"/>
</dbReference>
<dbReference type="GO" id="GO:0036064">
    <property type="term" value="C:ciliary basal body"/>
    <property type="evidence" value="ECO:0007669"/>
    <property type="project" value="TreeGrafter"/>
</dbReference>
<reference evidence="2" key="2">
    <citation type="submission" date="2017-05" db="UniProtKB">
        <authorList>
            <consortium name="EnsemblMetazoa"/>
        </authorList>
    </citation>
    <scope>IDENTIFICATION</scope>
</reference>
<dbReference type="GO" id="GO:0007020">
    <property type="term" value="P:microtubule nucleation"/>
    <property type="evidence" value="ECO:0007669"/>
    <property type="project" value="TreeGrafter"/>
</dbReference>
<dbReference type="EnsemblMetazoa" id="XM_020004082.1">
    <property type="protein sequence ID" value="XP_019859641.1"/>
    <property type="gene ID" value="LOC105316148"/>
</dbReference>
<accession>A0A1X7VPM8</accession>
<gene>
    <name evidence="2" type="primary">105316148</name>
</gene>
<dbReference type="STRING" id="400682.A0A1X7VPM8"/>
<dbReference type="Pfam" id="PF00400">
    <property type="entry name" value="WD40"/>
    <property type="match status" value="2"/>
</dbReference>
<feature type="compositionally biased region" description="Polar residues" evidence="1">
    <location>
        <begin position="168"/>
        <end position="177"/>
    </location>
</feature>
<keyword evidence="3" id="KW-1185">Reference proteome</keyword>
<dbReference type="PANTHER" id="PTHR44414:SF1">
    <property type="entry name" value="PROTEIN NEDD1"/>
    <property type="match status" value="1"/>
</dbReference>
<feature type="region of interest" description="Disordered" evidence="1">
    <location>
        <begin position="510"/>
        <end position="563"/>
    </location>
</feature>
<name>A0A1X7VPM8_AMPQE</name>
<dbReference type="GO" id="GO:0005737">
    <property type="term" value="C:cytoplasm"/>
    <property type="evidence" value="ECO:0007669"/>
    <property type="project" value="TreeGrafter"/>
</dbReference>
<feature type="compositionally biased region" description="Polar residues" evidence="1">
    <location>
        <begin position="1"/>
        <end position="12"/>
    </location>
</feature>
<protein>
    <submittedName>
        <fullName evidence="2">Uncharacterized protein</fullName>
    </submittedName>
</protein>
<dbReference type="InterPro" id="IPR001680">
    <property type="entry name" value="WD40_rpt"/>
</dbReference>
<dbReference type="KEGG" id="aqu:105316148"/>
<dbReference type="eggNOG" id="KOG4378">
    <property type="taxonomic scope" value="Eukaryota"/>
</dbReference>
<evidence type="ECO:0000256" key="1">
    <source>
        <dbReference type="SAM" id="MobiDB-lite"/>
    </source>
</evidence>
<dbReference type="GO" id="GO:0000278">
    <property type="term" value="P:mitotic cell cycle"/>
    <property type="evidence" value="ECO:0007669"/>
    <property type="project" value="TreeGrafter"/>
</dbReference>
<sequence length="640" mass="68533">MADCLSFSTSSGGQVGLWSESSGRSQSYEQTELVTVFTEDETQCRSLSWNSTNTLLAVCPTRGDHVALLNCKEKNLSLAKQIEPKSLLETGSVNGTGGVSSTCFLGNGHQLLIGLTSPVVSLWDTETQSVVRNYVGHSSSVTCVTRNIKDSYIISGLEDGNLTIHKTSSSQPVTQLTEKGGGGDKGESAVHVRFSPSEQAMIGSCHAGGAVRLWSVESQRLLTTFSYTHSGGANDIAFSPYNRMLMASVGQDSVICLYDLIQRKIITQVSCPIPITSLLLLKDGITMIGGGLDGNIYVYNMRNCKEPSNVISAHDKPITALAAQNTVKTRSARKLPSRSQKKKVAIDTSTTVFSPADNTASPLLSSVITPAPSLKQVSSVFSPLDSNEAPLPNVDMVTPSDASSVSLSDTPFHTSISTSSVFSPLEASNVNLFRSTATNSSSTLLARTVAPPLTPPLFPTVSQPNARPQVTKTISTLANLTEQSFPTDSTLISAPLASSALLGSTIPSQLHQPQVQSTPSSTTPALQPKQTPDLSGKEKPVVSPLSPSRPAQRGDTPPKAQPAPQIQMQYLENILKDQQDEIIWSTHRDINNLSVSMIRQFATLQNQMIVALTAISEKVDKLTDEVETMKQQLNQLTPKY</sequence>
<dbReference type="Proteomes" id="UP000007879">
    <property type="component" value="Unassembled WGS sequence"/>
</dbReference>
<dbReference type="InterPro" id="IPR036322">
    <property type="entry name" value="WD40_repeat_dom_sf"/>
</dbReference>
<dbReference type="InterPro" id="IPR052818">
    <property type="entry name" value="NEDD1_Spindle_Assembly"/>
</dbReference>
<dbReference type="GO" id="GO:0005813">
    <property type="term" value="C:centrosome"/>
    <property type="evidence" value="ECO:0007669"/>
    <property type="project" value="TreeGrafter"/>
</dbReference>
<dbReference type="OrthoDB" id="1602884at2759"/>
<dbReference type="AlphaFoldDB" id="A0A1X7VPM8"/>
<dbReference type="SMART" id="SM00320">
    <property type="entry name" value="WD40"/>
    <property type="match status" value="6"/>
</dbReference>
<dbReference type="PANTHER" id="PTHR44414">
    <property type="entry name" value="PROTEIN NEDD1"/>
    <property type="match status" value="1"/>
</dbReference>